<organism evidence="2 3">
    <name type="scientific">candidate division WWE3 bacterium RIFCSPHIGHO2_01_FULL_35_17</name>
    <dbReference type="NCBI Taxonomy" id="1802614"/>
    <lineage>
        <taxon>Bacteria</taxon>
        <taxon>Katanobacteria</taxon>
    </lineage>
</organism>
<gene>
    <name evidence="2" type="ORF">A2713_01945</name>
</gene>
<dbReference type="Pfam" id="PF01261">
    <property type="entry name" value="AP_endonuc_2"/>
    <property type="match status" value="1"/>
</dbReference>
<sequence>MIRGICTPCRAVKREDVRVRLNLLQEIKGKYPIGFEIVGPIDDFFYERELIISNIKEIKRELDFLIIHSPVERENYFSGNTNLSTEKGMETLKSVYGLARMIGAEQVIVHAEVLSFTPLISERQKKKENLKENLKRLVIRPAVKLSLENMPYPLMGDVMYSYEDMVWDPFFADPFELYEFVSEIGIFMTFDTCHWGTLGFPVSLKTIVNKFKEKISHFHISDCWGHWIPGTSVFKEGLVPGDGFLGEEQFRELFSFFKNDSWNTMNYTINLEVNDSDFKNPKESRESIRRILSWLSC</sequence>
<dbReference type="InterPro" id="IPR013022">
    <property type="entry name" value="Xyl_isomerase-like_TIM-brl"/>
</dbReference>
<evidence type="ECO:0000313" key="3">
    <source>
        <dbReference type="Proteomes" id="UP000176444"/>
    </source>
</evidence>
<name>A0A1F4UQ79_UNCKA</name>
<proteinExistence type="predicted"/>
<evidence type="ECO:0000313" key="2">
    <source>
        <dbReference type="EMBL" id="OGC47104.1"/>
    </source>
</evidence>
<accession>A0A1F4UQ79</accession>
<dbReference type="Proteomes" id="UP000176444">
    <property type="component" value="Unassembled WGS sequence"/>
</dbReference>
<dbReference type="SUPFAM" id="SSF51658">
    <property type="entry name" value="Xylose isomerase-like"/>
    <property type="match status" value="1"/>
</dbReference>
<feature type="domain" description="Xylose isomerase-like TIM barrel" evidence="1">
    <location>
        <begin position="48"/>
        <end position="291"/>
    </location>
</feature>
<protein>
    <recommendedName>
        <fullName evidence="1">Xylose isomerase-like TIM barrel domain-containing protein</fullName>
    </recommendedName>
</protein>
<dbReference type="Gene3D" id="3.20.20.150">
    <property type="entry name" value="Divalent-metal-dependent TIM barrel enzymes"/>
    <property type="match status" value="1"/>
</dbReference>
<reference evidence="2 3" key="1">
    <citation type="journal article" date="2016" name="Nat. Commun.">
        <title>Thousands of microbial genomes shed light on interconnected biogeochemical processes in an aquifer system.</title>
        <authorList>
            <person name="Anantharaman K."/>
            <person name="Brown C.T."/>
            <person name="Hug L.A."/>
            <person name="Sharon I."/>
            <person name="Castelle C.J."/>
            <person name="Probst A.J."/>
            <person name="Thomas B.C."/>
            <person name="Singh A."/>
            <person name="Wilkins M.J."/>
            <person name="Karaoz U."/>
            <person name="Brodie E.L."/>
            <person name="Williams K.H."/>
            <person name="Hubbard S.S."/>
            <person name="Banfield J.F."/>
        </authorList>
    </citation>
    <scope>NUCLEOTIDE SEQUENCE [LARGE SCALE GENOMIC DNA]</scope>
</reference>
<comment type="caution">
    <text evidence="2">The sequence shown here is derived from an EMBL/GenBank/DDBJ whole genome shotgun (WGS) entry which is preliminary data.</text>
</comment>
<evidence type="ECO:0000259" key="1">
    <source>
        <dbReference type="Pfam" id="PF01261"/>
    </source>
</evidence>
<dbReference type="EMBL" id="MEUX01000022">
    <property type="protein sequence ID" value="OGC47104.1"/>
    <property type="molecule type" value="Genomic_DNA"/>
</dbReference>
<dbReference type="AlphaFoldDB" id="A0A1F4UQ79"/>
<dbReference type="InterPro" id="IPR036237">
    <property type="entry name" value="Xyl_isomerase-like_sf"/>
</dbReference>